<dbReference type="Proteomes" id="UP001431131">
    <property type="component" value="Unassembled WGS sequence"/>
</dbReference>
<keyword evidence="1" id="KW-1133">Transmembrane helix</keyword>
<keyword evidence="3" id="KW-1185">Reference proteome</keyword>
<feature type="transmembrane region" description="Helical" evidence="1">
    <location>
        <begin position="30"/>
        <end position="51"/>
    </location>
</feature>
<dbReference type="EMBL" id="JAKTTI010000009">
    <property type="protein sequence ID" value="MCH1625324.1"/>
    <property type="molecule type" value="Genomic_DNA"/>
</dbReference>
<sequence>MHWAGLFSKEKENFGCTLKYSNKKNWGYEMGFNFLELLAIFTVFYIYRLLFDSKYKTREKKKIAFDVVAISILAFLLQRIIDFFFN</sequence>
<keyword evidence="1" id="KW-0472">Membrane</keyword>
<evidence type="ECO:0000313" key="2">
    <source>
        <dbReference type="EMBL" id="MCH1625324.1"/>
    </source>
</evidence>
<evidence type="ECO:0000313" key="3">
    <source>
        <dbReference type="Proteomes" id="UP001431131"/>
    </source>
</evidence>
<name>A0AAW5E3F4_9BACI</name>
<organism evidence="2 3">
    <name type="scientific">Fredinandcohnia quinoae</name>
    <dbReference type="NCBI Taxonomy" id="2918902"/>
    <lineage>
        <taxon>Bacteria</taxon>
        <taxon>Bacillati</taxon>
        <taxon>Bacillota</taxon>
        <taxon>Bacilli</taxon>
        <taxon>Bacillales</taxon>
        <taxon>Bacillaceae</taxon>
        <taxon>Fredinandcohnia</taxon>
    </lineage>
</organism>
<evidence type="ECO:0000256" key="1">
    <source>
        <dbReference type="SAM" id="Phobius"/>
    </source>
</evidence>
<keyword evidence="1" id="KW-0812">Transmembrane</keyword>
<dbReference type="AlphaFoldDB" id="A0AAW5E3F4"/>
<dbReference type="RefSeq" id="WP_240254595.1">
    <property type="nucleotide sequence ID" value="NZ_JAKTTI010000009.1"/>
</dbReference>
<reference evidence="2" key="1">
    <citation type="submission" date="2022-02" db="EMBL/GenBank/DDBJ databases">
        <title>Fredinandcohnia quinoae sp. nov. isolated from Chenopodium quinoa seeds.</title>
        <authorList>
            <person name="Saati-Santamaria Z."/>
            <person name="Flores-Felix J.D."/>
            <person name="Igual J.M."/>
            <person name="Velazquez E."/>
            <person name="Garcia-Fraile P."/>
            <person name="Martinez-Molina E."/>
        </authorList>
    </citation>
    <scope>NUCLEOTIDE SEQUENCE</scope>
    <source>
        <strain evidence="2">SECRCQ15</strain>
    </source>
</reference>
<accession>A0AAW5E3F4</accession>
<comment type="caution">
    <text evidence="2">The sequence shown here is derived from an EMBL/GenBank/DDBJ whole genome shotgun (WGS) entry which is preliminary data.</text>
</comment>
<proteinExistence type="predicted"/>
<protein>
    <submittedName>
        <fullName evidence="2">Uncharacterized protein</fullName>
    </submittedName>
</protein>
<gene>
    <name evidence="2" type="ORF">MJG50_08295</name>
</gene>
<feature type="transmembrane region" description="Helical" evidence="1">
    <location>
        <begin position="63"/>
        <end position="81"/>
    </location>
</feature>